<evidence type="ECO:0000313" key="2">
    <source>
        <dbReference type="Proteomes" id="UP000830167"/>
    </source>
</evidence>
<dbReference type="RefSeq" id="WP_347435287.1">
    <property type="nucleotide sequence ID" value="NZ_CP089291.1"/>
</dbReference>
<name>A0ABY4CGN1_9BACL</name>
<sequence length="174" mass="18543">MKPFGKKFVVIPAVKIKSVTISGVVQIGDSNAVLPHIDSFAAGGPRGAASFNTQTFPRSRTRFHLANQVDVETKGDLSIVSPAPDPEQFREIRERYAACEAAFQRFEADGNRMRTESRGKSTIQYIEIAIVSSSAVLHIGDTKYVMPLVHTVSQGVFAGTVTPAAGGPVGAIGV</sequence>
<evidence type="ECO:0000313" key="1">
    <source>
        <dbReference type="EMBL" id="UOF88612.1"/>
    </source>
</evidence>
<dbReference type="Proteomes" id="UP000830167">
    <property type="component" value="Chromosome"/>
</dbReference>
<proteinExistence type="predicted"/>
<accession>A0ABY4CGN1</accession>
<organism evidence="1 2">
    <name type="scientific">Fodinisporobacter ferrooxydans</name>
    <dbReference type="NCBI Taxonomy" id="2901836"/>
    <lineage>
        <taxon>Bacteria</taxon>
        <taxon>Bacillati</taxon>
        <taxon>Bacillota</taxon>
        <taxon>Bacilli</taxon>
        <taxon>Bacillales</taxon>
        <taxon>Alicyclobacillaceae</taxon>
        <taxon>Fodinisporobacter</taxon>
    </lineage>
</organism>
<dbReference type="EMBL" id="CP089291">
    <property type="protein sequence ID" value="UOF88612.1"/>
    <property type="molecule type" value="Genomic_DNA"/>
</dbReference>
<reference evidence="1" key="1">
    <citation type="submission" date="2021-12" db="EMBL/GenBank/DDBJ databases">
        <title>Alicyclobacillaceae gen. nov., sp. nov., isolated from chalcocite enrichment system.</title>
        <authorList>
            <person name="Jiang Z."/>
        </authorList>
    </citation>
    <scope>NUCLEOTIDE SEQUENCE</scope>
    <source>
        <strain evidence="1">MYW30-H2</strain>
    </source>
</reference>
<keyword evidence="2" id="KW-1185">Reference proteome</keyword>
<gene>
    <name evidence="1" type="ORF">LSG31_11660</name>
</gene>
<protein>
    <submittedName>
        <fullName evidence="1">Uncharacterized protein</fullName>
    </submittedName>
</protein>